<proteinExistence type="predicted"/>
<evidence type="ECO:0008006" key="3">
    <source>
        <dbReference type="Google" id="ProtNLM"/>
    </source>
</evidence>
<evidence type="ECO:0000313" key="2">
    <source>
        <dbReference type="Proteomes" id="UP000002630"/>
    </source>
</evidence>
<dbReference type="AlphaFoldDB" id="D7G0D7"/>
<dbReference type="Pfam" id="PF06245">
    <property type="entry name" value="DUF1015"/>
    <property type="match status" value="1"/>
</dbReference>
<gene>
    <name evidence="1" type="ORF">Esi_0040_0083</name>
</gene>
<dbReference type="OrthoDB" id="5004at2759"/>
<dbReference type="STRING" id="2880.D7G0D7"/>
<accession>D7G0D7</accession>
<dbReference type="InterPro" id="IPR008323">
    <property type="entry name" value="UCP033563"/>
</dbReference>
<dbReference type="Proteomes" id="UP000002630">
    <property type="component" value="Linkage Group LG15"/>
</dbReference>
<reference evidence="1 2" key="1">
    <citation type="journal article" date="2010" name="Nature">
        <title>The Ectocarpus genome and the independent evolution of multicellularity in brown algae.</title>
        <authorList>
            <person name="Cock J.M."/>
            <person name="Sterck L."/>
            <person name="Rouze P."/>
            <person name="Scornet D."/>
            <person name="Allen A.E."/>
            <person name="Amoutzias G."/>
            <person name="Anthouard V."/>
            <person name="Artiguenave F."/>
            <person name="Aury J.M."/>
            <person name="Badger J.H."/>
            <person name="Beszteri B."/>
            <person name="Billiau K."/>
            <person name="Bonnet E."/>
            <person name="Bothwell J.H."/>
            <person name="Bowler C."/>
            <person name="Boyen C."/>
            <person name="Brownlee C."/>
            <person name="Carrano C.J."/>
            <person name="Charrier B."/>
            <person name="Cho G.Y."/>
            <person name="Coelho S.M."/>
            <person name="Collen J."/>
            <person name="Corre E."/>
            <person name="Da Silva C."/>
            <person name="Delage L."/>
            <person name="Delaroque N."/>
            <person name="Dittami S.M."/>
            <person name="Doulbeau S."/>
            <person name="Elias M."/>
            <person name="Farnham G."/>
            <person name="Gachon C.M."/>
            <person name="Gschloessl B."/>
            <person name="Heesch S."/>
            <person name="Jabbari K."/>
            <person name="Jubin C."/>
            <person name="Kawai H."/>
            <person name="Kimura K."/>
            <person name="Kloareg B."/>
            <person name="Kupper F.C."/>
            <person name="Lang D."/>
            <person name="Le Bail A."/>
            <person name="Leblanc C."/>
            <person name="Lerouge P."/>
            <person name="Lohr M."/>
            <person name="Lopez P.J."/>
            <person name="Martens C."/>
            <person name="Maumus F."/>
            <person name="Michel G."/>
            <person name="Miranda-Saavedra D."/>
            <person name="Morales J."/>
            <person name="Moreau H."/>
            <person name="Motomura T."/>
            <person name="Nagasato C."/>
            <person name="Napoli C.A."/>
            <person name="Nelson D.R."/>
            <person name="Nyvall-Collen P."/>
            <person name="Peters A.F."/>
            <person name="Pommier C."/>
            <person name="Potin P."/>
            <person name="Poulain J."/>
            <person name="Quesneville H."/>
            <person name="Read B."/>
            <person name="Rensing S.A."/>
            <person name="Ritter A."/>
            <person name="Rousvoal S."/>
            <person name="Samanta M."/>
            <person name="Samson G."/>
            <person name="Schroeder D.C."/>
            <person name="Segurens B."/>
            <person name="Strittmatter M."/>
            <person name="Tonon T."/>
            <person name="Tregear J.W."/>
            <person name="Valentin K."/>
            <person name="von Dassow P."/>
            <person name="Yamagishi T."/>
            <person name="Van de Peer Y."/>
            <person name="Wincker P."/>
        </authorList>
    </citation>
    <scope>NUCLEOTIDE SEQUENCE [LARGE SCALE GENOMIC DNA]</scope>
    <source>
        <strain evidence="2">Ec32 / CCAP1310/4</strain>
    </source>
</reference>
<organism evidence="1 2">
    <name type="scientific">Ectocarpus siliculosus</name>
    <name type="common">Brown alga</name>
    <name type="synonym">Conferva siliculosa</name>
    <dbReference type="NCBI Taxonomy" id="2880"/>
    <lineage>
        <taxon>Eukaryota</taxon>
        <taxon>Sar</taxon>
        <taxon>Stramenopiles</taxon>
        <taxon>Ochrophyta</taxon>
        <taxon>PX clade</taxon>
        <taxon>Phaeophyceae</taxon>
        <taxon>Ectocarpales</taxon>
        <taxon>Ectocarpaceae</taxon>
        <taxon>Ectocarpus</taxon>
    </lineage>
</organism>
<evidence type="ECO:0000313" key="1">
    <source>
        <dbReference type="EMBL" id="CBJ26664.1"/>
    </source>
</evidence>
<sequence>MVRVKPFRGLRPPPEMAAALSAPPYDVINSDEARELMKTAGETSFLRVNKPEVDLPPEINQYDVQVYERGNQNLKKFLENGWLVPDKTPCFYVYAQKMGEHLQTGIVAGVPVEDYALGVIKRHEKTQVKKENDRTRLTHVQNANAGPVFLTYRTSETVDEIVGRMTRENPEVQFRAEDGTEHSVWAVRDPVDVFAIQRAFESVKTTYIADGHHRSASAFRVGEMKIKEAVARGDVVTGEEPFNFFLAVLFPSNQLLCMEYNRVVRDLAGFSDEDFLERVSVNFEVSTTPEGSKVEPGRVREMAMCLRGSWYTIRAKDGTFPAEDPVKSLDVQILYDNLLNPVLNIGNPRADERIKYVGGIRGSNELQRLVTNPVPEEGSWAVAFCMFPVSVDQVMRVADADQLMPPKATWFEPKLRSGLVVRSLDSLEETR</sequence>
<dbReference type="OMA" id="EPVFFAY"/>
<protein>
    <recommendedName>
        <fullName evidence="3">DUF1015 domain-containing protein</fullName>
    </recommendedName>
</protein>
<dbReference type="InParanoid" id="D7G0D7"/>
<dbReference type="PANTHER" id="PTHR36454">
    <property type="entry name" value="LMO2823 PROTEIN"/>
    <property type="match status" value="1"/>
</dbReference>
<keyword evidence="2" id="KW-1185">Reference proteome</keyword>
<dbReference type="eggNOG" id="ENOG502SMYX">
    <property type="taxonomic scope" value="Eukaryota"/>
</dbReference>
<name>D7G0D7_ECTSI</name>
<dbReference type="PANTHER" id="PTHR36454:SF1">
    <property type="entry name" value="DUF1015 DOMAIN-CONTAINING PROTEIN"/>
    <property type="match status" value="1"/>
</dbReference>
<dbReference type="PIRSF" id="PIRSF033563">
    <property type="entry name" value="UCP033563"/>
    <property type="match status" value="1"/>
</dbReference>
<dbReference type="EMBL" id="FN648597">
    <property type="protein sequence ID" value="CBJ26664.1"/>
    <property type="molecule type" value="Genomic_DNA"/>
</dbReference>
<dbReference type="EMBL" id="FN649740">
    <property type="protein sequence ID" value="CBJ26664.1"/>
    <property type="molecule type" value="Genomic_DNA"/>
</dbReference>